<gene>
    <name evidence="1" type="ORF">O6H91_04G133100</name>
</gene>
<evidence type="ECO:0000313" key="2">
    <source>
        <dbReference type="Proteomes" id="UP001162992"/>
    </source>
</evidence>
<reference evidence="2" key="1">
    <citation type="journal article" date="2024" name="Proc. Natl. Acad. Sci. U.S.A.">
        <title>Extraordinary preservation of gene collinearity over three hundred million years revealed in homosporous lycophytes.</title>
        <authorList>
            <person name="Li C."/>
            <person name="Wickell D."/>
            <person name="Kuo L.Y."/>
            <person name="Chen X."/>
            <person name="Nie B."/>
            <person name="Liao X."/>
            <person name="Peng D."/>
            <person name="Ji J."/>
            <person name="Jenkins J."/>
            <person name="Williams M."/>
            <person name="Shu S."/>
            <person name="Plott C."/>
            <person name="Barry K."/>
            <person name="Rajasekar S."/>
            <person name="Grimwood J."/>
            <person name="Han X."/>
            <person name="Sun S."/>
            <person name="Hou Z."/>
            <person name="He W."/>
            <person name="Dai G."/>
            <person name="Sun C."/>
            <person name="Schmutz J."/>
            <person name="Leebens-Mack J.H."/>
            <person name="Li F.W."/>
            <person name="Wang L."/>
        </authorList>
    </citation>
    <scope>NUCLEOTIDE SEQUENCE [LARGE SCALE GENOMIC DNA]</scope>
    <source>
        <strain evidence="2">cv. PW_Plant_1</strain>
    </source>
</reference>
<name>A0ACC2E227_DIPCM</name>
<proteinExistence type="predicted"/>
<protein>
    <submittedName>
        <fullName evidence="1">Uncharacterized protein</fullName>
    </submittedName>
</protein>
<keyword evidence="2" id="KW-1185">Reference proteome</keyword>
<organism evidence="1 2">
    <name type="scientific">Diphasiastrum complanatum</name>
    <name type="common">Issler's clubmoss</name>
    <name type="synonym">Lycopodium complanatum</name>
    <dbReference type="NCBI Taxonomy" id="34168"/>
    <lineage>
        <taxon>Eukaryota</taxon>
        <taxon>Viridiplantae</taxon>
        <taxon>Streptophyta</taxon>
        <taxon>Embryophyta</taxon>
        <taxon>Tracheophyta</taxon>
        <taxon>Lycopodiopsida</taxon>
        <taxon>Lycopodiales</taxon>
        <taxon>Lycopodiaceae</taxon>
        <taxon>Lycopodioideae</taxon>
        <taxon>Diphasiastrum</taxon>
    </lineage>
</organism>
<dbReference type="EMBL" id="CM055095">
    <property type="protein sequence ID" value="KAJ7560509.1"/>
    <property type="molecule type" value="Genomic_DNA"/>
</dbReference>
<evidence type="ECO:0000313" key="1">
    <source>
        <dbReference type="EMBL" id="KAJ7560509.1"/>
    </source>
</evidence>
<comment type="caution">
    <text evidence="1">The sequence shown here is derived from an EMBL/GenBank/DDBJ whole genome shotgun (WGS) entry which is preliminary data.</text>
</comment>
<dbReference type="Proteomes" id="UP001162992">
    <property type="component" value="Chromosome 4"/>
</dbReference>
<sequence>MKCFRFSQRESKEDSSKRRKSTWWPSFSGSFGQDSRKSGSEIRSNPPSDMSAASPSLLPAVCLQPNNLRIFNLSELKAATRNFNVGNFLGEGGFGCVYKGWLRKNNSEEDVTVEVAVKLLNARGHQGHKEWLSEVKCLGLANHPNLVKLVGYCVEDDDRGLQMLLVYEFMPNRSLEAHLFGKGLPVLHWQSRLEIALGAAQGLAYLHEELEFQIIYRDFKTSNILLDKDFKPKLSDFGLARQGPDAGASHVTTAVVGTMGYAAPEYVQTGQLTSKSDVWSFGVVLLELLTGRKAVNLNLPKNEQWLLDWVKPHLTDSRKIQKILDPRLSGNYSLQAAQKVASLASHCLLKTAKSRPKMSDVVDKLKLVVGMPDCQLQAESSETLETEVAVPKDGTLNPKQRYLMFKEELKLKMREDGHVDWRKPSKSTLVKTW</sequence>
<accession>A0ACC2E227</accession>